<comment type="caution">
    <text evidence="6">The sequence shown here is derived from an EMBL/GenBank/DDBJ whole genome shotgun (WGS) entry which is preliminary data.</text>
</comment>
<evidence type="ECO:0000313" key="7">
    <source>
        <dbReference type="Proteomes" id="UP000276103"/>
    </source>
</evidence>
<dbReference type="RefSeq" id="WP_127053195.1">
    <property type="nucleotide sequence ID" value="NZ_RSCM01000003.1"/>
</dbReference>
<evidence type="ECO:0000256" key="4">
    <source>
        <dbReference type="SAM" id="MobiDB-lite"/>
    </source>
</evidence>
<protein>
    <recommendedName>
        <fullName evidence="5">DUF1565 domain-containing protein</fullName>
    </recommendedName>
</protein>
<dbReference type="Pfam" id="PF07602">
    <property type="entry name" value="DUF1565"/>
    <property type="match status" value="1"/>
</dbReference>
<dbReference type="InterPro" id="IPR011459">
    <property type="entry name" value="DUF1565"/>
</dbReference>
<keyword evidence="3" id="KW-0833">Ubl conjugation pathway</keyword>
<dbReference type="PANTHER" id="PTHR22990:SF15">
    <property type="entry name" value="F-BOX ONLY PROTEIN 10"/>
    <property type="match status" value="1"/>
</dbReference>
<dbReference type="NCBIfam" id="TIGR03804">
    <property type="entry name" value="para_beta_helix"/>
    <property type="match status" value="2"/>
</dbReference>
<name>A0A433UWS7_ANAVA</name>
<dbReference type="Gene3D" id="3.30.1910.20">
    <property type="entry name" value="asparaginyl-tRNA synthetase, N-terminal domain"/>
    <property type="match status" value="1"/>
</dbReference>
<dbReference type="InterPro" id="IPR012334">
    <property type="entry name" value="Pectin_lyas_fold"/>
</dbReference>
<feature type="domain" description="DUF1565" evidence="5">
    <location>
        <begin position="86"/>
        <end position="354"/>
    </location>
</feature>
<reference evidence="6 7" key="1">
    <citation type="journal article" date="2019" name="Genome Biol. Evol.">
        <title>Day and night: Metabolic profiles and evolutionary relationships of six axenic non-marine cyanobacteria.</title>
        <authorList>
            <person name="Will S.E."/>
            <person name="Henke P."/>
            <person name="Boedeker C."/>
            <person name="Huang S."/>
            <person name="Brinkmann H."/>
            <person name="Rohde M."/>
            <person name="Jarek M."/>
            <person name="Friedl T."/>
            <person name="Seufert S."/>
            <person name="Schumacher M."/>
            <person name="Overmann J."/>
            <person name="Neumann-Schaal M."/>
            <person name="Petersen J."/>
        </authorList>
    </citation>
    <scope>NUCLEOTIDE SEQUENCE [LARGE SCALE GENOMIC DNA]</scope>
    <source>
        <strain evidence="6 7">SAG 1403-4b</strain>
    </source>
</reference>
<keyword evidence="2" id="KW-0677">Repeat</keyword>
<dbReference type="Proteomes" id="UP000276103">
    <property type="component" value="Unassembled WGS sequence"/>
</dbReference>
<dbReference type="InterPro" id="IPR022441">
    <property type="entry name" value="Para_beta_helix_rpt-2"/>
</dbReference>
<evidence type="ECO:0000256" key="2">
    <source>
        <dbReference type="ARBA" id="ARBA00022737"/>
    </source>
</evidence>
<dbReference type="AlphaFoldDB" id="A0A433UWS7"/>
<keyword evidence="7" id="KW-1185">Reference proteome</keyword>
<dbReference type="InterPro" id="IPR051550">
    <property type="entry name" value="SCF-Subunits/Alg-Epimerases"/>
</dbReference>
<evidence type="ECO:0000259" key="5">
    <source>
        <dbReference type="Pfam" id="PF07602"/>
    </source>
</evidence>
<proteinExistence type="predicted"/>
<feature type="region of interest" description="Disordered" evidence="4">
    <location>
        <begin position="425"/>
        <end position="445"/>
    </location>
</feature>
<organism evidence="6 7">
    <name type="scientific">Trichormus variabilis SAG 1403-4b</name>
    <dbReference type="NCBI Taxonomy" id="447716"/>
    <lineage>
        <taxon>Bacteria</taxon>
        <taxon>Bacillati</taxon>
        <taxon>Cyanobacteriota</taxon>
        <taxon>Cyanophyceae</taxon>
        <taxon>Nostocales</taxon>
        <taxon>Nostocaceae</taxon>
        <taxon>Trichormus</taxon>
    </lineage>
</organism>
<dbReference type="SUPFAM" id="SSF51126">
    <property type="entry name" value="Pectin lyase-like"/>
    <property type="match status" value="1"/>
</dbReference>
<evidence type="ECO:0000256" key="3">
    <source>
        <dbReference type="ARBA" id="ARBA00022786"/>
    </source>
</evidence>
<gene>
    <name evidence="6" type="ORF">DSM107003_13780</name>
</gene>
<dbReference type="SMART" id="SM00710">
    <property type="entry name" value="PbH1"/>
    <property type="match status" value="6"/>
</dbReference>
<comment type="pathway">
    <text evidence="1">Protein modification; protein ubiquitination.</text>
</comment>
<dbReference type="InterPro" id="IPR006626">
    <property type="entry name" value="PbH1"/>
</dbReference>
<dbReference type="PANTHER" id="PTHR22990">
    <property type="entry name" value="F-BOX ONLY PROTEIN"/>
    <property type="match status" value="1"/>
</dbReference>
<dbReference type="Gene3D" id="2.160.20.10">
    <property type="entry name" value="Single-stranded right-handed beta-helix, Pectin lyase-like"/>
    <property type="match status" value="1"/>
</dbReference>
<sequence>MPPFKFFYNRRVDILPTKPTFTQLGRYSDWSASMLSLSFALGIVSIALLNTTFSSAIAQITISEEQKLDNEKILSQINVLFVNPSAGDDKVGNGSDRAPWKTITQALQVAQPNSLIILSPGTYSAETGEVFPLFLKPGVGIQGDIRNKGRDIKIIGGGEYLSRSFGGQNVTIVGANQTSLTGVTLSNSNPRGYGLWLESTNLLVQENTFSGNTQDGISVTGNATPTISNNYFYRNGANGITVTGNSRPEVLENVFQQTGFGINIAQNAAPLIIGNQILNNRSGIIAQANTRPILRNNLIAGSQEDGLVIIAQATPDLGNFTEPGGNQFRNNGRYDINAKAAKQLISAPGNNLAKNRIIGNVDINPRTAPIARNSPPDSVFLQDTPQGREIVFAAPTITTTPNQYLAIVPSDRTTSQNGQLSPIPANVQTSFPSNNSQLTTTGEQPETRQLNYVRIEPGFIEFTAPQASLPNNSVIISAPKLYTTTPRGVRYRVIVPVTNNQQREVVLSVAPDAFSKTWQGRRVMQVGTFNSENNASEMVQILGSKGLRAIIQPLN</sequence>
<dbReference type="OrthoDB" id="9759810at2"/>
<evidence type="ECO:0000313" key="6">
    <source>
        <dbReference type="EMBL" id="RUS98290.1"/>
    </source>
</evidence>
<accession>A0A433UWS7</accession>
<dbReference type="InterPro" id="IPR011050">
    <property type="entry name" value="Pectin_lyase_fold/virulence"/>
</dbReference>
<evidence type="ECO:0000256" key="1">
    <source>
        <dbReference type="ARBA" id="ARBA00004906"/>
    </source>
</evidence>
<dbReference type="EMBL" id="RSCM01000003">
    <property type="protein sequence ID" value="RUS98290.1"/>
    <property type="molecule type" value="Genomic_DNA"/>
</dbReference>